<feature type="compositionally biased region" description="Basic and acidic residues" evidence="1">
    <location>
        <begin position="203"/>
        <end position="214"/>
    </location>
</feature>
<evidence type="ECO:0000256" key="2">
    <source>
        <dbReference type="SAM" id="Phobius"/>
    </source>
</evidence>
<dbReference type="Proteomes" id="UP000824596">
    <property type="component" value="Unassembled WGS sequence"/>
</dbReference>
<feature type="region of interest" description="Disordered" evidence="1">
    <location>
        <begin position="170"/>
        <end position="227"/>
    </location>
</feature>
<evidence type="ECO:0000313" key="3">
    <source>
        <dbReference type="EMBL" id="KAH0962817.1"/>
    </source>
</evidence>
<feature type="compositionally biased region" description="Basic residues" evidence="1">
    <location>
        <begin position="215"/>
        <end position="227"/>
    </location>
</feature>
<dbReference type="AlphaFoldDB" id="A0A9P8N141"/>
<comment type="caution">
    <text evidence="3">The sequence shown here is derived from an EMBL/GenBank/DDBJ whole genome shotgun (WGS) entry which is preliminary data.</text>
</comment>
<dbReference type="RefSeq" id="XP_044720330.1">
    <property type="nucleotide sequence ID" value="XM_044863798.1"/>
</dbReference>
<evidence type="ECO:0000313" key="4">
    <source>
        <dbReference type="Proteomes" id="UP000824596"/>
    </source>
</evidence>
<protein>
    <submittedName>
        <fullName evidence="3">Integral membrane protein</fullName>
    </submittedName>
</protein>
<keyword evidence="4" id="KW-1185">Reference proteome</keyword>
<sequence length="227" mass="23751">MAQAPITTIPPFSDAGKLPDCAKQCGPLYDANGACVPPAAPEAAASAYTACFCGHAKVSPFSKGPTGVCDQACQGDQAGLQSIANWFRGICSAQGDGAANPQNGQSTTSAGNNGSQKQTSNTTSNAGGGDWLSNHWQWVIMIVVLVVGIAAIWIGACVWRRRYLRKKDSPMSLGQKHSGSASNPSWGPAVAGSESATPMAYGRDPEQSVPEKPKKKEKKKWTVGRRT</sequence>
<dbReference type="GeneID" id="68354456"/>
<feature type="compositionally biased region" description="Polar residues" evidence="1">
    <location>
        <begin position="175"/>
        <end position="185"/>
    </location>
</feature>
<accession>A0A9P8N141</accession>
<dbReference type="OrthoDB" id="5426355at2759"/>
<dbReference type="EMBL" id="JAIZPD010000005">
    <property type="protein sequence ID" value="KAH0962817.1"/>
    <property type="molecule type" value="Genomic_DNA"/>
</dbReference>
<name>A0A9P8N141_9HYPO</name>
<keyword evidence="2" id="KW-0472">Membrane</keyword>
<keyword evidence="2" id="KW-1133">Transmembrane helix</keyword>
<reference evidence="3" key="1">
    <citation type="submission" date="2021-09" db="EMBL/GenBank/DDBJ databases">
        <title>A high-quality genome of the endoparasitic fungus Hirsutella rhossiliensis with a comparison of Hirsutella genomes reveals transposable elements contributing to genome size variation.</title>
        <authorList>
            <person name="Lin R."/>
            <person name="Jiao Y."/>
            <person name="Sun X."/>
            <person name="Ling J."/>
            <person name="Xie B."/>
            <person name="Cheng X."/>
        </authorList>
    </citation>
    <scope>NUCLEOTIDE SEQUENCE</scope>
    <source>
        <strain evidence="3">HR02</strain>
    </source>
</reference>
<organism evidence="3 4">
    <name type="scientific">Hirsutella rhossiliensis</name>
    <dbReference type="NCBI Taxonomy" id="111463"/>
    <lineage>
        <taxon>Eukaryota</taxon>
        <taxon>Fungi</taxon>
        <taxon>Dikarya</taxon>
        <taxon>Ascomycota</taxon>
        <taxon>Pezizomycotina</taxon>
        <taxon>Sordariomycetes</taxon>
        <taxon>Hypocreomycetidae</taxon>
        <taxon>Hypocreales</taxon>
        <taxon>Ophiocordycipitaceae</taxon>
        <taxon>Hirsutella</taxon>
    </lineage>
</organism>
<feature type="compositionally biased region" description="Polar residues" evidence="1">
    <location>
        <begin position="100"/>
        <end position="125"/>
    </location>
</feature>
<gene>
    <name evidence="3" type="ORF">HRG_05327</name>
</gene>
<keyword evidence="2" id="KW-0812">Transmembrane</keyword>
<feature type="region of interest" description="Disordered" evidence="1">
    <location>
        <begin position="97"/>
        <end position="128"/>
    </location>
</feature>
<evidence type="ECO:0000256" key="1">
    <source>
        <dbReference type="SAM" id="MobiDB-lite"/>
    </source>
</evidence>
<feature type="transmembrane region" description="Helical" evidence="2">
    <location>
        <begin position="138"/>
        <end position="159"/>
    </location>
</feature>
<proteinExistence type="predicted"/>